<keyword evidence="6" id="KW-1185">Reference proteome</keyword>
<feature type="domain" description="CdaR GGDEF-like" evidence="4">
    <location>
        <begin position="143"/>
        <end position="271"/>
    </location>
</feature>
<dbReference type="InterPro" id="IPR025736">
    <property type="entry name" value="PucR_C-HTH_dom"/>
</dbReference>
<dbReference type="RefSeq" id="WP_259314310.1">
    <property type="nucleotide sequence ID" value="NZ_CP087164.1"/>
</dbReference>
<evidence type="ECO:0000313" key="6">
    <source>
        <dbReference type="Proteomes" id="UP001162834"/>
    </source>
</evidence>
<dbReference type="InterPro" id="IPR051448">
    <property type="entry name" value="CdaR-like_regulators"/>
</dbReference>
<proteinExistence type="inferred from homology"/>
<evidence type="ECO:0000259" key="4">
    <source>
        <dbReference type="Pfam" id="PF17853"/>
    </source>
</evidence>
<evidence type="ECO:0000256" key="2">
    <source>
        <dbReference type="SAM" id="MobiDB-lite"/>
    </source>
</evidence>
<dbReference type="EMBL" id="CP087164">
    <property type="protein sequence ID" value="UGS34646.1"/>
    <property type="molecule type" value="Genomic_DNA"/>
</dbReference>
<dbReference type="PANTHER" id="PTHR33744">
    <property type="entry name" value="CARBOHYDRATE DIACID REGULATOR"/>
    <property type="match status" value="1"/>
</dbReference>
<dbReference type="PANTHER" id="PTHR33744:SF1">
    <property type="entry name" value="DNA-BINDING TRANSCRIPTIONAL ACTIVATOR ADER"/>
    <property type="match status" value="1"/>
</dbReference>
<reference evidence="5" key="1">
    <citation type="journal article" date="2022" name="Int. J. Syst. Evol. Microbiol.">
        <title>Pseudomonas aegrilactucae sp. nov. and Pseudomonas morbosilactucae sp. nov., pathogens causing bacterial rot of lettuce in Japan.</title>
        <authorList>
            <person name="Sawada H."/>
            <person name="Fujikawa T."/>
            <person name="Satou M."/>
        </authorList>
    </citation>
    <scope>NUCLEOTIDE SEQUENCE</scope>
    <source>
        <strain evidence="5">0166_1</strain>
    </source>
</reference>
<feature type="domain" description="PucR C-terminal helix-turn-helix" evidence="3">
    <location>
        <begin position="325"/>
        <end position="383"/>
    </location>
</feature>
<evidence type="ECO:0000259" key="3">
    <source>
        <dbReference type="Pfam" id="PF13556"/>
    </source>
</evidence>
<evidence type="ECO:0008006" key="7">
    <source>
        <dbReference type="Google" id="ProtNLM"/>
    </source>
</evidence>
<dbReference type="AlphaFoldDB" id="A0A9E6XUI6"/>
<dbReference type="Proteomes" id="UP001162834">
    <property type="component" value="Chromosome"/>
</dbReference>
<name>A0A9E6XUI6_9ACTN</name>
<dbReference type="Pfam" id="PF17853">
    <property type="entry name" value="GGDEF_2"/>
    <property type="match status" value="1"/>
</dbReference>
<protein>
    <recommendedName>
        <fullName evidence="7">Transcriptional regulator</fullName>
    </recommendedName>
</protein>
<comment type="similarity">
    <text evidence="1">Belongs to the CdaR family.</text>
</comment>
<accession>A0A9E6XUI6</accession>
<dbReference type="Gene3D" id="1.10.10.2840">
    <property type="entry name" value="PucR C-terminal helix-turn-helix domain"/>
    <property type="match status" value="1"/>
</dbReference>
<dbReference type="Pfam" id="PF13556">
    <property type="entry name" value="HTH_30"/>
    <property type="match status" value="1"/>
</dbReference>
<dbReference type="InterPro" id="IPR042070">
    <property type="entry name" value="PucR_C-HTH_sf"/>
</dbReference>
<dbReference type="KEGG" id="sbae:DSM104329_01025"/>
<organism evidence="5 6">
    <name type="scientific">Capillimicrobium parvum</name>
    <dbReference type="NCBI Taxonomy" id="2884022"/>
    <lineage>
        <taxon>Bacteria</taxon>
        <taxon>Bacillati</taxon>
        <taxon>Actinomycetota</taxon>
        <taxon>Thermoleophilia</taxon>
        <taxon>Solirubrobacterales</taxon>
        <taxon>Capillimicrobiaceae</taxon>
        <taxon>Capillimicrobium</taxon>
    </lineage>
</organism>
<dbReference type="InterPro" id="IPR041522">
    <property type="entry name" value="CdaR_GGDEF"/>
</dbReference>
<evidence type="ECO:0000256" key="1">
    <source>
        <dbReference type="ARBA" id="ARBA00006754"/>
    </source>
</evidence>
<feature type="region of interest" description="Disordered" evidence="2">
    <location>
        <begin position="394"/>
        <end position="413"/>
    </location>
</feature>
<evidence type="ECO:0000313" key="5">
    <source>
        <dbReference type="EMBL" id="UGS34646.1"/>
    </source>
</evidence>
<gene>
    <name evidence="5" type="ORF">DSM104329_01025</name>
</gene>
<sequence length="413" mass="42654">MSMPAATAQAAIDLAALDSITAALESGAGLPAVVRAAERALDASLAVIDRSGVVLAVAARSPSDEQRLLAAAHGVESHELRVADRAVGQLRMGARSHPGPGLVRLVLTLIASEVERVRGPALATEEASAGFVAALLAGEAGEPALAVARGRELGIEVEAGGSVVVARAHPLALADEGWRERFLGVAQRGARAAAPGSIAILRPRGDALTAEAVVLLPGAGEDAAARAVDALVRELHAALTGFSFAVGRSRRAAQPGEIGRAANEALLAANVAEGHAERDALAFEETGAYRLLLSAMSEDPAELQRFYAETVEPLVAYDEQYETDLVKTLESFLEADGNVAGTAQRLFTHRHTIRYRLERVRDLSGLDVGSSDGREKLSLGLKAMRVLGIAARGGPATEAGSAGGRVSAPGRGR</sequence>